<dbReference type="InterPro" id="IPR011990">
    <property type="entry name" value="TPR-like_helical_dom_sf"/>
</dbReference>
<gene>
    <name evidence="1" type="ORF">RFI_00887</name>
</gene>
<evidence type="ECO:0008006" key="3">
    <source>
        <dbReference type="Google" id="ProtNLM"/>
    </source>
</evidence>
<dbReference type="Proteomes" id="UP000023152">
    <property type="component" value="Unassembled WGS sequence"/>
</dbReference>
<evidence type="ECO:0000313" key="1">
    <source>
        <dbReference type="EMBL" id="ETO36174.1"/>
    </source>
</evidence>
<reference evidence="1 2" key="1">
    <citation type="journal article" date="2013" name="Curr. Biol.">
        <title>The Genome of the Foraminiferan Reticulomyxa filosa.</title>
        <authorList>
            <person name="Glockner G."/>
            <person name="Hulsmann N."/>
            <person name="Schleicher M."/>
            <person name="Noegel A.A."/>
            <person name="Eichinger L."/>
            <person name="Gallinger C."/>
            <person name="Pawlowski J."/>
            <person name="Sierra R."/>
            <person name="Euteneuer U."/>
            <person name="Pillet L."/>
            <person name="Moustafa A."/>
            <person name="Platzer M."/>
            <person name="Groth M."/>
            <person name="Szafranski K."/>
            <person name="Schliwa M."/>
        </authorList>
    </citation>
    <scope>NUCLEOTIDE SEQUENCE [LARGE SCALE GENOMIC DNA]</scope>
</reference>
<comment type="caution">
    <text evidence="1">The sequence shown here is derived from an EMBL/GenBank/DDBJ whole genome shotgun (WGS) entry which is preliminary data.</text>
</comment>
<protein>
    <recommendedName>
        <fullName evidence="3">Tetratricopeptide repeat protein</fullName>
    </recommendedName>
</protein>
<dbReference type="EMBL" id="ASPP01000933">
    <property type="protein sequence ID" value="ETO36174.1"/>
    <property type="molecule type" value="Genomic_DNA"/>
</dbReference>
<proteinExistence type="predicted"/>
<dbReference type="AlphaFoldDB" id="X6PDP0"/>
<name>X6PDP0_RETFI</name>
<sequence>MQKLIVITDPLSLFPCQLISIEQTPNPDYDLFSGLYNVLGCAYWIMVDKKKGTYYFKKELDIYSKQPEADDIDFQSCLYNLGAMHCVMKQYDKAIYYLEQIEKGREHLEKGLKFF</sequence>
<dbReference type="SUPFAM" id="SSF48452">
    <property type="entry name" value="TPR-like"/>
    <property type="match status" value="1"/>
</dbReference>
<keyword evidence="2" id="KW-1185">Reference proteome</keyword>
<accession>X6PDP0</accession>
<evidence type="ECO:0000313" key="2">
    <source>
        <dbReference type="Proteomes" id="UP000023152"/>
    </source>
</evidence>
<organism evidence="1 2">
    <name type="scientific">Reticulomyxa filosa</name>
    <dbReference type="NCBI Taxonomy" id="46433"/>
    <lineage>
        <taxon>Eukaryota</taxon>
        <taxon>Sar</taxon>
        <taxon>Rhizaria</taxon>
        <taxon>Retaria</taxon>
        <taxon>Foraminifera</taxon>
        <taxon>Monothalamids</taxon>
        <taxon>Reticulomyxidae</taxon>
        <taxon>Reticulomyxa</taxon>
    </lineage>
</organism>
<dbReference type="Gene3D" id="1.25.40.10">
    <property type="entry name" value="Tetratricopeptide repeat domain"/>
    <property type="match status" value="1"/>
</dbReference>